<proteinExistence type="inferred from homology"/>
<dbReference type="PROSITE" id="PS51012">
    <property type="entry name" value="ABC_TM2"/>
    <property type="match status" value="1"/>
</dbReference>
<feature type="transmembrane region" description="Helical" evidence="5">
    <location>
        <begin position="21"/>
        <end position="39"/>
    </location>
</feature>
<dbReference type="EMBL" id="FUWY01000001">
    <property type="protein sequence ID" value="SJZ40265.1"/>
    <property type="molecule type" value="Genomic_DNA"/>
</dbReference>
<dbReference type="OrthoDB" id="9808686at2"/>
<name>A0A1T4KD51_9FIRM</name>
<keyword evidence="2 5" id="KW-0812">Transmembrane</keyword>
<gene>
    <name evidence="7" type="ORF">SAMN02745191_0481</name>
</gene>
<sequence length="245" mass="26956">MKKWMTYFKIQFVLSIRSVDGVFFGILMPLGIVGLIGLTSGNELTSGGYSLIQGSFGALITVGVCATAFMGLPLTIADYREKKILKQFFITPAKPSLLLWVNVIICALISTISAICVYLFLHFGWGFTIQGNVYLVIFSYLLTMTAMYGLGMFMASLCKTTKVANLVCTLVYFPMLLLSGASIPFEIFPTWIQTGAKILPLTIGIDLLKTTSMNLDATNVTMQVIYLAIIAIISIVGSMKLFRWE</sequence>
<organism evidence="7 8">
    <name type="scientific">Anaerorhabdus furcosa</name>
    <dbReference type="NCBI Taxonomy" id="118967"/>
    <lineage>
        <taxon>Bacteria</taxon>
        <taxon>Bacillati</taxon>
        <taxon>Bacillota</taxon>
        <taxon>Erysipelotrichia</taxon>
        <taxon>Erysipelotrichales</taxon>
        <taxon>Erysipelotrichaceae</taxon>
        <taxon>Anaerorhabdus</taxon>
    </lineage>
</organism>
<accession>A0A1T4KD51</accession>
<feature type="domain" description="ABC transmembrane type-2" evidence="6">
    <location>
        <begin position="20"/>
        <end position="245"/>
    </location>
</feature>
<dbReference type="STRING" id="118967.SAMN02745191_0481"/>
<dbReference type="PANTHER" id="PTHR43027">
    <property type="entry name" value="DOXORUBICIN RESISTANCE ABC TRANSPORTER PERMEASE PROTEIN DRRC-RELATED"/>
    <property type="match status" value="1"/>
</dbReference>
<dbReference type="InterPro" id="IPR000412">
    <property type="entry name" value="ABC_2_transport"/>
</dbReference>
<dbReference type="RefSeq" id="WP_078710917.1">
    <property type="nucleotide sequence ID" value="NZ_FUWY01000001.1"/>
</dbReference>
<dbReference type="InterPro" id="IPR013525">
    <property type="entry name" value="ABC2_TM"/>
</dbReference>
<dbReference type="Pfam" id="PF01061">
    <property type="entry name" value="ABC2_membrane"/>
    <property type="match status" value="1"/>
</dbReference>
<evidence type="ECO:0000256" key="5">
    <source>
        <dbReference type="RuleBase" id="RU361157"/>
    </source>
</evidence>
<evidence type="ECO:0000313" key="7">
    <source>
        <dbReference type="EMBL" id="SJZ40265.1"/>
    </source>
</evidence>
<dbReference type="InterPro" id="IPR047817">
    <property type="entry name" value="ABC2_TM_bact-type"/>
</dbReference>
<feature type="transmembrane region" description="Helical" evidence="5">
    <location>
        <begin position="133"/>
        <end position="151"/>
    </location>
</feature>
<dbReference type="InterPro" id="IPR052902">
    <property type="entry name" value="ABC-2_transporter"/>
</dbReference>
<dbReference type="GO" id="GO:0043190">
    <property type="term" value="C:ATP-binding cassette (ABC) transporter complex"/>
    <property type="evidence" value="ECO:0007669"/>
    <property type="project" value="InterPro"/>
</dbReference>
<feature type="transmembrane region" description="Helical" evidence="5">
    <location>
        <begin position="163"/>
        <end position="183"/>
    </location>
</feature>
<comment type="similarity">
    <text evidence="5">Belongs to the ABC-2 integral membrane protein family.</text>
</comment>
<dbReference type="AlphaFoldDB" id="A0A1T4KD51"/>
<dbReference type="Proteomes" id="UP000243297">
    <property type="component" value="Unassembled WGS sequence"/>
</dbReference>
<protein>
    <recommendedName>
        <fullName evidence="5">Transport permease protein</fullName>
    </recommendedName>
</protein>
<comment type="subcellular location">
    <subcellularLocation>
        <location evidence="5">Cell membrane</location>
        <topology evidence="5">Multi-pass membrane protein</topology>
    </subcellularLocation>
    <subcellularLocation>
        <location evidence="1">Membrane</location>
        <topology evidence="1">Multi-pass membrane protein</topology>
    </subcellularLocation>
</comment>
<evidence type="ECO:0000256" key="2">
    <source>
        <dbReference type="ARBA" id="ARBA00022692"/>
    </source>
</evidence>
<keyword evidence="5" id="KW-1003">Cell membrane</keyword>
<evidence type="ECO:0000313" key="8">
    <source>
        <dbReference type="Proteomes" id="UP000243297"/>
    </source>
</evidence>
<dbReference type="PIRSF" id="PIRSF006648">
    <property type="entry name" value="DrrB"/>
    <property type="match status" value="1"/>
</dbReference>
<feature type="transmembrane region" description="Helical" evidence="5">
    <location>
        <begin position="224"/>
        <end position="242"/>
    </location>
</feature>
<dbReference type="GO" id="GO:0140359">
    <property type="term" value="F:ABC-type transporter activity"/>
    <property type="evidence" value="ECO:0007669"/>
    <property type="project" value="InterPro"/>
</dbReference>
<feature type="transmembrane region" description="Helical" evidence="5">
    <location>
        <begin position="51"/>
        <end position="76"/>
    </location>
</feature>
<keyword evidence="8" id="KW-1185">Reference proteome</keyword>
<feature type="transmembrane region" description="Helical" evidence="5">
    <location>
        <begin position="97"/>
        <end position="121"/>
    </location>
</feature>
<reference evidence="8" key="1">
    <citation type="submission" date="2017-02" db="EMBL/GenBank/DDBJ databases">
        <authorList>
            <person name="Varghese N."/>
            <person name="Submissions S."/>
        </authorList>
    </citation>
    <scope>NUCLEOTIDE SEQUENCE [LARGE SCALE GENOMIC DNA]</scope>
    <source>
        <strain evidence="8">ATCC 25662</strain>
    </source>
</reference>
<dbReference type="PRINTS" id="PR00164">
    <property type="entry name" value="ABC2TRNSPORT"/>
</dbReference>
<keyword evidence="5" id="KW-0813">Transport</keyword>
<evidence type="ECO:0000256" key="3">
    <source>
        <dbReference type="ARBA" id="ARBA00022989"/>
    </source>
</evidence>
<keyword evidence="4 5" id="KW-0472">Membrane</keyword>
<evidence type="ECO:0000256" key="1">
    <source>
        <dbReference type="ARBA" id="ARBA00004141"/>
    </source>
</evidence>
<evidence type="ECO:0000256" key="4">
    <source>
        <dbReference type="ARBA" id="ARBA00023136"/>
    </source>
</evidence>
<evidence type="ECO:0000259" key="6">
    <source>
        <dbReference type="PROSITE" id="PS51012"/>
    </source>
</evidence>
<keyword evidence="3 5" id="KW-1133">Transmembrane helix</keyword>
<dbReference type="PANTHER" id="PTHR43027:SF2">
    <property type="entry name" value="TRANSPORT PERMEASE PROTEIN"/>
    <property type="match status" value="1"/>
</dbReference>